<feature type="region of interest" description="Disordered" evidence="1">
    <location>
        <begin position="28"/>
        <end position="52"/>
    </location>
</feature>
<reference evidence="4 7" key="2">
    <citation type="submission" date="2018-01" db="EMBL/GenBank/DDBJ databases">
        <title>Complete genome sequence of Caulobacter flavus RHGG3.</title>
        <authorList>
            <person name="Yang E."/>
        </authorList>
    </citation>
    <scope>NUCLEOTIDE SEQUENCE [LARGE SCALE GENOMIC DNA]</scope>
    <source>
        <strain evidence="4 7">RHGG3</strain>
    </source>
</reference>
<dbReference type="InterPro" id="IPR025419">
    <property type="entry name" value="DUF4142"/>
</dbReference>
<dbReference type="InterPro" id="IPR012347">
    <property type="entry name" value="Ferritin-like"/>
</dbReference>
<evidence type="ECO:0000313" key="4">
    <source>
        <dbReference type="EMBL" id="AYV45721.1"/>
    </source>
</evidence>
<organism evidence="5 6">
    <name type="scientific">Caulobacter flavus</name>
    <dbReference type="NCBI Taxonomy" id="1679497"/>
    <lineage>
        <taxon>Bacteria</taxon>
        <taxon>Pseudomonadati</taxon>
        <taxon>Pseudomonadota</taxon>
        <taxon>Alphaproteobacteria</taxon>
        <taxon>Caulobacterales</taxon>
        <taxon>Caulobacteraceae</taxon>
        <taxon>Caulobacter</taxon>
    </lineage>
</organism>
<feature type="domain" description="DUF4142" evidence="3">
    <location>
        <begin position="58"/>
        <end position="193"/>
    </location>
</feature>
<reference evidence="5 6" key="1">
    <citation type="submission" date="2017-12" db="EMBL/GenBank/DDBJ databases">
        <title>The genome sequence of Caulobacter flavus CGMCC1 15093.</title>
        <authorList>
            <person name="Gao J."/>
            <person name="Mao X."/>
            <person name="Sun J."/>
        </authorList>
    </citation>
    <scope>NUCLEOTIDE SEQUENCE [LARGE SCALE GENOMIC DNA]</scope>
    <source>
        <strain evidence="5 6">CGMCC1 15093</strain>
    </source>
</reference>
<name>A0A2N5CMJ6_9CAUL</name>
<evidence type="ECO:0000259" key="3">
    <source>
        <dbReference type="Pfam" id="PF13628"/>
    </source>
</evidence>
<sequence>MTRKLLIVGAAFAALSIAACGQKTDETKGAATPAEQAATPDANPSATVPTPANEAAAPDFVAKAAASDMFEIEAAKVALKRSTNADVKKFAQAMIDAHTATSAALKAAVAASGATITIPTALPEDLQGDLDDLNKADAKDFDKKYADDQVDAHQAALNLLQRYAQDGDVAAIKTFAAETAPKVQEHLNMAEGLKNGMK</sequence>
<evidence type="ECO:0000256" key="2">
    <source>
        <dbReference type="SAM" id="SignalP"/>
    </source>
</evidence>
<dbReference type="OrthoDB" id="8005547at2"/>
<feature type="signal peptide" evidence="2">
    <location>
        <begin position="1"/>
        <end position="21"/>
    </location>
</feature>
<dbReference type="EMBL" id="CP026100">
    <property type="protein sequence ID" value="AYV45721.1"/>
    <property type="molecule type" value="Genomic_DNA"/>
</dbReference>
<dbReference type="AlphaFoldDB" id="A0A2N5CMJ6"/>
<accession>A0A2N5CMJ6</accession>
<dbReference type="Proteomes" id="UP000281192">
    <property type="component" value="Chromosome"/>
</dbReference>
<dbReference type="EMBL" id="PJRQ01000046">
    <property type="protein sequence ID" value="PLR07239.1"/>
    <property type="molecule type" value="Genomic_DNA"/>
</dbReference>
<evidence type="ECO:0000313" key="6">
    <source>
        <dbReference type="Proteomes" id="UP000234483"/>
    </source>
</evidence>
<dbReference type="KEGG" id="cfh:C1707_05355"/>
<evidence type="ECO:0000313" key="5">
    <source>
        <dbReference type="EMBL" id="PLR07239.1"/>
    </source>
</evidence>
<gene>
    <name evidence="4" type="ORF">C1707_05355</name>
    <name evidence="5" type="ORF">CFHF_22950</name>
</gene>
<dbReference type="PANTHER" id="PTHR38593">
    <property type="entry name" value="BLR2558 PROTEIN"/>
    <property type="match status" value="1"/>
</dbReference>
<proteinExistence type="predicted"/>
<evidence type="ECO:0000313" key="7">
    <source>
        <dbReference type="Proteomes" id="UP000281192"/>
    </source>
</evidence>
<dbReference type="Pfam" id="PF13628">
    <property type="entry name" value="DUF4142"/>
    <property type="match status" value="1"/>
</dbReference>
<keyword evidence="7" id="KW-1185">Reference proteome</keyword>
<dbReference type="Gene3D" id="1.20.1260.10">
    <property type="match status" value="1"/>
</dbReference>
<dbReference type="PANTHER" id="PTHR38593:SF1">
    <property type="entry name" value="BLR2558 PROTEIN"/>
    <property type="match status" value="1"/>
</dbReference>
<evidence type="ECO:0000256" key="1">
    <source>
        <dbReference type="SAM" id="MobiDB-lite"/>
    </source>
</evidence>
<keyword evidence="2" id="KW-0732">Signal</keyword>
<dbReference type="RefSeq" id="WP_101715260.1">
    <property type="nucleotide sequence ID" value="NZ_CP026100.1"/>
</dbReference>
<dbReference type="Proteomes" id="UP000234483">
    <property type="component" value="Unassembled WGS sequence"/>
</dbReference>
<dbReference type="PROSITE" id="PS51257">
    <property type="entry name" value="PROKAR_LIPOPROTEIN"/>
    <property type="match status" value="1"/>
</dbReference>
<protein>
    <submittedName>
        <fullName evidence="5">DUF305 domain-containing protein</fullName>
    </submittedName>
</protein>
<feature type="chain" id="PRO_5044577650" evidence="2">
    <location>
        <begin position="22"/>
        <end position="198"/>
    </location>
</feature>